<dbReference type="AlphaFoldDB" id="A0A4Z2II08"/>
<evidence type="ECO:0000313" key="2">
    <source>
        <dbReference type="Proteomes" id="UP000314294"/>
    </source>
</evidence>
<dbReference type="Proteomes" id="UP000314294">
    <property type="component" value="Unassembled WGS sequence"/>
</dbReference>
<evidence type="ECO:0000313" key="1">
    <source>
        <dbReference type="EMBL" id="TNN77407.1"/>
    </source>
</evidence>
<sequence>MQREGVIVQLIAAVYPFMSNHQCLYPLIPMPGSSNQHLMNSTRQCSHWYARNSWPSRPNTRTPSWLTGFSVATRGTPVPIPAPFLDEVSVTRSPE</sequence>
<dbReference type="EMBL" id="SRLO01000083">
    <property type="protein sequence ID" value="TNN77407.1"/>
    <property type="molecule type" value="Genomic_DNA"/>
</dbReference>
<proteinExistence type="predicted"/>
<gene>
    <name evidence="1" type="ORF">EYF80_012371</name>
</gene>
<name>A0A4Z2II08_9TELE</name>
<reference evidence="1 2" key="1">
    <citation type="submission" date="2019-03" db="EMBL/GenBank/DDBJ databases">
        <title>First draft genome of Liparis tanakae, snailfish: a comprehensive survey of snailfish specific genes.</title>
        <authorList>
            <person name="Kim W."/>
            <person name="Song I."/>
            <person name="Jeong J.-H."/>
            <person name="Kim D."/>
            <person name="Kim S."/>
            <person name="Ryu S."/>
            <person name="Song J.Y."/>
            <person name="Lee S.K."/>
        </authorList>
    </citation>
    <scope>NUCLEOTIDE SEQUENCE [LARGE SCALE GENOMIC DNA]</scope>
    <source>
        <tissue evidence="1">Muscle</tissue>
    </source>
</reference>
<protein>
    <submittedName>
        <fullName evidence="1">Uncharacterized protein</fullName>
    </submittedName>
</protein>
<keyword evidence="2" id="KW-1185">Reference proteome</keyword>
<accession>A0A4Z2II08</accession>
<comment type="caution">
    <text evidence="1">The sequence shown here is derived from an EMBL/GenBank/DDBJ whole genome shotgun (WGS) entry which is preliminary data.</text>
</comment>
<organism evidence="1 2">
    <name type="scientific">Liparis tanakae</name>
    <name type="common">Tanaka's snailfish</name>
    <dbReference type="NCBI Taxonomy" id="230148"/>
    <lineage>
        <taxon>Eukaryota</taxon>
        <taxon>Metazoa</taxon>
        <taxon>Chordata</taxon>
        <taxon>Craniata</taxon>
        <taxon>Vertebrata</taxon>
        <taxon>Euteleostomi</taxon>
        <taxon>Actinopterygii</taxon>
        <taxon>Neopterygii</taxon>
        <taxon>Teleostei</taxon>
        <taxon>Neoteleostei</taxon>
        <taxon>Acanthomorphata</taxon>
        <taxon>Eupercaria</taxon>
        <taxon>Perciformes</taxon>
        <taxon>Cottioidei</taxon>
        <taxon>Cottales</taxon>
        <taxon>Liparidae</taxon>
        <taxon>Liparis</taxon>
    </lineage>
</organism>